<dbReference type="EMBL" id="JAVDTI010000003">
    <property type="protein sequence ID" value="MDR6806656.1"/>
    <property type="molecule type" value="Genomic_DNA"/>
</dbReference>
<feature type="region of interest" description="Disordered" evidence="1">
    <location>
        <begin position="1"/>
        <end position="51"/>
    </location>
</feature>
<protein>
    <submittedName>
        <fullName evidence="2">Uncharacterized protein</fullName>
    </submittedName>
</protein>
<accession>A0ABU1QZV0</accession>
<gene>
    <name evidence="2" type="ORF">J2W84_003704</name>
</gene>
<comment type="caution">
    <text evidence="2">The sequence shown here is derived from an EMBL/GenBank/DDBJ whole genome shotgun (WGS) entry which is preliminary data.</text>
</comment>
<sequence length="51" mass="5642">MSSTATKSVSKGTSLRKSREDAQNAEQKTDSIVTKTLRMANTLEKYPKPAR</sequence>
<keyword evidence="3" id="KW-1185">Reference proteome</keyword>
<name>A0ABU1QZV0_9BACT</name>
<dbReference type="Proteomes" id="UP001264980">
    <property type="component" value="Unassembled WGS sequence"/>
</dbReference>
<evidence type="ECO:0000256" key="1">
    <source>
        <dbReference type="SAM" id="MobiDB-lite"/>
    </source>
</evidence>
<evidence type="ECO:0000313" key="2">
    <source>
        <dbReference type="EMBL" id="MDR6806656.1"/>
    </source>
</evidence>
<feature type="compositionally biased region" description="Polar residues" evidence="1">
    <location>
        <begin position="24"/>
        <end position="34"/>
    </location>
</feature>
<proteinExistence type="predicted"/>
<reference evidence="2 3" key="1">
    <citation type="submission" date="2023-07" db="EMBL/GenBank/DDBJ databases">
        <title>Sorghum-associated microbial communities from plants grown in Nebraska, USA.</title>
        <authorList>
            <person name="Schachtman D."/>
        </authorList>
    </citation>
    <scope>NUCLEOTIDE SEQUENCE [LARGE SCALE GENOMIC DNA]</scope>
    <source>
        <strain evidence="2 3">BE57</strain>
    </source>
</reference>
<evidence type="ECO:0000313" key="3">
    <source>
        <dbReference type="Proteomes" id="UP001264980"/>
    </source>
</evidence>
<feature type="compositionally biased region" description="Polar residues" evidence="1">
    <location>
        <begin position="1"/>
        <end position="15"/>
    </location>
</feature>
<organism evidence="2 3">
    <name type="scientific">Dyadobacter fermentans</name>
    <dbReference type="NCBI Taxonomy" id="94254"/>
    <lineage>
        <taxon>Bacteria</taxon>
        <taxon>Pseudomonadati</taxon>
        <taxon>Bacteroidota</taxon>
        <taxon>Cytophagia</taxon>
        <taxon>Cytophagales</taxon>
        <taxon>Spirosomataceae</taxon>
        <taxon>Dyadobacter</taxon>
    </lineage>
</organism>